<comment type="caution">
    <text evidence="2">The sequence shown here is derived from an EMBL/GenBank/DDBJ whole genome shotgun (WGS) entry which is preliminary data.</text>
</comment>
<dbReference type="RefSeq" id="WP_009336395.1">
    <property type="nucleotide sequence ID" value="NZ_AEJC01000599.1"/>
</dbReference>
<dbReference type="SUPFAM" id="SSF110296">
    <property type="entry name" value="Oligoxyloglucan reducing end-specific cellobiohydrolase"/>
    <property type="match status" value="1"/>
</dbReference>
<dbReference type="EMBL" id="AEJC01000599">
    <property type="protein sequence ID" value="EKX61399.1"/>
    <property type="molecule type" value="Genomic_DNA"/>
</dbReference>
<name>L1KLH2_9ACTN</name>
<feature type="compositionally biased region" description="Low complexity" evidence="1">
    <location>
        <begin position="137"/>
        <end position="148"/>
    </location>
</feature>
<dbReference type="Gene3D" id="2.120.10.10">
    <property type="match status" value="1"/>
</dbReference>
<protein>
    <recommendedName>
        <fullName evidence="4">BNR/Asp-box repeat protein</fullName>
    </recommendedName>
</protein>
<accession>L1KLH2</accession>
<dbReference type="AlphaFoldDB" id="L1KLH2"/>
<evidence type="ECO:0000313" key="3">
    <source>
        <dbReference type="Proteomes" id="UP000010411"/>
    </source>
</evidence>
<evidence type="ECO:0000256" key="1">
    <source>
        <dbReference type="SAM" id="MobiDB-lite"/>
    </source>
</evidence>
<organism evidence="2 3">
    <name type="scientific">Streptomyces ipomoeae 91-03</name>
    <dbReference type="NCBI Taxonomy" id="698759"/>
    <lineage>
        <taxon>Bacteria</taxon>
        <taxon>Bacillati</taxon>
        <taxon>Actinomycetota</taxon>
        <taxon>Actinomycetes</taxon>
        <taxon>Kitasatosporales</taxon>
        <taxon>Streptomycetaceae</taxon>
        <taxon>Streptomyces</taxon>
    </lineage>
</organism>
<keyword evidence="3" id="KW-1185">Reference proteome</keyword>
<evidence type="ECO:0000313" key="2">
    <source>
        <dbReference type="EMBL" id="EKX61399.1"/>
    </source>
</evidence>
<dbReference type="PANTHER" id="PTHR38792">
    <property type="entry name" value="BNR/ASP-BOX REPEAT DOMAIN PROTEIN (AFU_ORTHOLOGUE AFUA_7G06430)-RELATED"/>
    <property type="match status" value="1"/>
</dbReference>
<evidence type="ECO:0008006" key="4">
    <source>
        <dbReference type="Google" id="ProtNLM"/>
    </source>
</evidence>
<reference evidence="2 3" key="1">
    <citation type="submission" date="2012-11" db="EMBL/GenBank/DDBJ databases">
        <authorList>
            <person name="Huguet-Tapia J.C."/>
            <person name="Durkin A.S."/>
            <person name="Pettis G.S."/>
            <person name="Badger J.H."/>
        </authorList>
    </citation>
    <scope>NUCLEOTIDE SEQUENCE [LARGE SCALE GENOMIC DNA]</scope>
    <source>
        <strain evidence="2 3">91-03</strain>
    </source>
</reference>
<feature type="region of interest" description="Disordered" evidence="1">
    <location>
        <begin position="137"/>
        <end position="157"/>
    </location>
</feature>
<sequence>MSPAQPGAGPGAAPRPRPANLLFLLLALVVAAASLVLPAAGRADAISRTAQTLYTPPSDAPAPGSLYARGLRLRYNGSANGTLLATFEQYTNGIPVFPIYRSTDNGTSWTKISDIADTQNGWGMRWQPELFELPTAAPAAPASGGTSTRPRCRPSYSGFTPSSATQMVYSYRKNATSIGSATTGSATRQTVPAYSIVVVQLRPAR</sequence>
<dbReference type="PATRIC" id="fig|698759.3.peg.7892"/>
<gene>
    <name evidence="2" type="ORF">STRIP9103_09176</name>
</gene>
<dbReference type="Proteomes" id="UP000010411">
    <property type="component" value="Unassembled WGS sequence"/>
</dbReference>
<proteinExistence type="predicted"/>
<dbReference type="PANTHER" id="PTHR38792:SF3">
    <property type="entry name" value="BNR_ASP-BOX REPEAT DOMAIN PROTEIN (AFU_ORTHOLOGUE AFUA_7G06430)-RELATED"/>
    <property type="match status" value="1"/>
</dbReference>